<evidence type="ECO:0000313" key="3">
    <source>
        <dbReference type="Proteomes" id="UP000076798"/>
    </source>
</evidence>
<reference evidence="2 3" key="1">
    <citation type="journal article" date="2016" name="Mol. Biol. Evol.">
        <title>Comparative Genomics of Early-Diverging Mushroom-Forming Fungi Provides Insights into the Origins of Lignocellulose Decay Capabilities.</title>
        <authorList>
            <person name="Nagy L.G."/>
            <person name="Riley R."/>
            <person name="Tritt A."/>
            <person name="Adam C."/>
            <person name="Daum C."/>
            <person name="Floudas D."/>
            <person name="Sun H."/>
            <person name="Yadav J.S."/>
            <person name="Pangilinan J."/>
            <person name="Larsson K.H."/>
            <person name="Matsuura K."/>
            <person name="Barry K."/>
            <person name="Labutti K."/>
            <person name="Kuo R."/>
            <person name="Ohm R.A."/>
            <person name="Bhattacharya S.S."/>
            <person name="Shirouzu T."/>
            <person name="Yoshinaga Y."/>
            <person name="Martin F.M."/>
            <person name="Grigoriev I.V."/>
            <person name="Hibbett D.S."/>
        </authorList>
    </citation>
    <scope>NUCLEOTIDE SEQUENCE [LARGE SCALE GENOMIC DNA]</scope>
    <source>
        <strain evidence="2 3">HHB10207 ss-3</strain>
    </source>
</reference>
<evidence type="ECO:0000313" key="2">
    <source>
        <dbReference type="EMBL" id="KZT32997.1"/>
    </source>
</evidence>
<keyword evidence="3" id="KW-1185">Reference proteome</keyword>
<sequence length="136" mass="14671">MKVSSSMPTCSVALAERNILIRCLSREIRLLSRSVGLRPSPSKSISKIDRRLRVSKRVSTEVPKGIEGLKIRRSLSSNVPPAARKANCTFANKWSPAAASAIPDPPLSSTSDRAGINKPALLRPPHLNAPLADLVQ</sequence>
<protein>
    <submittedName>
        <fullName evidence="2">Uncharacterized protein</fullName>
    </submittedName>
</protein>
<dbReference type="Proteomes" id="UP000076798">
    <property type="component" value="Unassembled WGS sequence"/>
</dbReference>
<feature type="region of interest" description="Disordered" evidence="1">
    <location>
        <begin position="101"/>
        <end position="136"/>
    </location>
</feature>
<dbReference type="AlphaFoldDB" id="A0A165Y8V2"/>
<organism evidence="2 3">
    <name type="scientific">Sistotremastrum suecicum HHB10207 ss-3</name>
    <dbReference type="NCBI Taxonomy" id="1314776"/>
    <lineage>
        <taxon>Eukaryota</taxon>
        <taxon>Fungi</taxon>
        <taxon>Dikarya</taxon>
        <taxon>Basidiomycota</taxon>
        <taxon>Agaricomycotina</taxon>
        <taxon>Agaricomycetes</taxon>
        <taxon>Sistotremastrales</taxon>
        <taxon>Sistotremastraceae</taxon>
        <taxon>Sistotremastrum</taxon>
    </lineage>
</organism>
<gene>
    <name evidence="2" type="ORF">SISSUDRAFT_1066497</name>
</gene>
<dbReference type="EMBL" id="KV428275">
    <property type="protein sequence ID" value="KZT32997.1"/>
    <property type="molecule type" value="Genomic_DNA"/>
</dbReference>
<proteinExistence type="predicted"/>
<accession>A0A165Y8V2</accession>
<name>A0A165Y8V2_9AGAM</name>
<evidence type="ECO:0000256" key="1">
    <source>
        <dbReference type="SAM" id="MobiDB-lite"/>
    </source>
</evidence>